<keyword evidence="1" id="KW-0732">Signal</keyword>
<proteinExistence type="predicted"/>
<dbReference type="GO" id="GO:0005576">
    <property type="term" value="C:extracellular region"/>
    <property type="evidence" value="ECO:0007669"/>
    <property type="project" value="InterPro"/>
</dbReference>
<accession>A0A6I8RJ02</accession>
<dbReference type="InParanoid" id="A0A6I8RJ02"/>
<feature type="signal peptide" evidence="1">
    <location>
        <begin position="1"/>
        <end position="18"/>
    </location>
</feature>
<organism evidence="2">
    <name type="scientific">Xenopus tropicalis</name>
    <name type="common">Western clawed frog</name>
    <name type="synonym">Silurana tropicalis</name>
    <dbReference type="NCBI Taxonomy" id="8364"/>
    <lineage>
        <taxon>Eukaryota</taxon>
        <taxon>Metazoa</taxon>
        <taxon>Chordata</taxon>
        <taxon>Craniata</taxon>
        <taxon>Vertebrata</taxon>
        <taxon>Euteleostomi</taxon>
        <taxon>Amphibia</taxon>
        <taxon>Batrachia</taxon>
        <taxon>Anura</taxon>
        <taxon>Pipoidea</taxon>
        <taxon>Pipidae</taxon>
        <taxon>Xenopodinae</taxon>
        <taxon>Xenopus</taxon>
        <taxon>Silurana</taxon>
    </lineage>
</organism>
<reference evidence="2" key="2">
    <citation type="submission" date="2020-05" db="UniProtKB">
        <authorList>
            <consortium name="Ensembl"/>
        </authorList>
    </citation>
    <scope>IDENTIFICATION</scope>
</reference>
<evidence type="ECO:0000313" key="2">
    <source>
        <dbReference type="Ensembl" id="ENSXETP00000081758"/>
    </source>
</evidence>
<name>A0A6I8RJ02_XENTR</name>
<dbReference type="GO" id="GO:0006869">
    <property type="term" value="P:lipid transport"/>
    <property type="evidence" value="ECO:0007669"/>
    <property type="project" value="InterPro"/>
</dbReference>
<protein>
    <submittedName>
        <fullName evidence="2">Uncharacterized protein</fullName>
    </submittedName>
</protein>
<dbReference type="AlphaFoldDB" id="A0A6I8RJ02"/>
<dbReference type="GO" id="GO:0042157">
    <property type="term" value="P:lipoprotein metabolic process"/>
    <property type="evidence" value="ECO:0007669"/>
    <property type="project" value="InterPro"/>
</dbReference>
<reference evidence="2" key="1">
    <citation type="journal article" date="2010" name="Science">
        <title>The genome of the Western clawed frog Xenopus tropicalis.</title>
        <authorList>
            <person name="Hellsten U."/>
            <person name="Harland R.M."/>
            <person name="Gilchrist M.J."/>
            <person name="Hendrix D."/>
            <person name="Jurka J."/>
            <person name="Kapitonov V."/>
            <person name="Ovcharenko I."/>
            <person name="Putnam N.H."/>
            <person name="Shu S."/>
            <person name="Taher L."/>
            <person name="Blitz I.L."/>
            <person name="Blumberg B."/>
            <person name="Dichmann D.S."/>
            <person name="Dubchak I."/>
            <person name="Amaya E."/>
            <person name="Detter J.C."/>
            <person name="Fletcher R."/>
            <person name="Gerhard D.S."/>
            <person name="Goodstein D."/>
            <person name="Graves T."/>
            <person name="Grigoriev I.V."/>
            <person name="Grimwood J."/>
            <person name="Kawashima T."/>
            <person name="Lindquist E."/>
            <person name="Lucas S.M."/>
            <person name="Mead P.E."/>
            <person name="Mitros T."/>
            <person name="Ogino H."/>
            <person name="Ohta Y."/>
            <person name="Poliakov A.V."/>
            <person name="Pollet N."/>
            <person name="Robert J."/>
            <person name="Salamov A."/>
            <person name="Sater A.K."/>
            <person name="Schmutz J."/>
            <person name="Terry A."/>
            <person name="Vize P.D."/>
            <person name="Warren W.C."/>
            <person name="Wells D."/>
            <person name="Wills A."/>
            <person name="Wilson R.K."/>
            <person name="Zimmerman L.B."/>
            <person name="Zorn A.M."/>
            <person name="Grainger R."/>
            <person name="Grammer T."/>
            <person name="Khokha M.K."/>
            <person name="Richardson P.M."/>
            <person name="Rokhsar D.S."/>
        </authorList>
    </citation>
    <scope>NUCLEOTIDE SEQUENCE [LARGE SCALE GENOMIC DNA]</scope>
    <source>
        <strain evidence="2">Nigerian</strain>
    </source>
</reference>
<feature type="chain" id="PRO_5030155678" evidence="1">
    <location>
        <begin position="19"/>
        <end position="92"/>
    </location>
</feature>
<dbReference type="Pfam" id="PF04711">
    <property type="entry name" value="ApoA-II"/>
    <property type="match status" value="1"/>
</dbReference>
<dbReference type="InterPro" id="IPR006801">
    <property type="entry name" value="ApoA-II"/>
</dbReference>
<dbReference type="GO" id="GO:0008289">
    <property type="term" value="F:lipid binding"/>
    <property type="evidence" value="ECO:0007669"/>
    <property type="project" value="InterPro"/>
</dbReference>
<dbReference type="Ensembl" id="ENSXETT00000082135">
    <property type="protein sequence ID" value="ENSXETP00000081758"/>
    <property type="gene ID" value="ENSXETG00000039965"/>
</dbReference>
<sequence length="92" mass="10309">MKVLALVVLVIAISGMEAGVVRREVPSVEELTKLIQTWAEYAQTQAQEWVAKIQNADINGQAGQIMEEAKAKLEPFQTQMLELYTQFTDKKA</sequence>
<evidence type="ECO:0000256" key="1">
    <source>
        <dbReference type="SAM" id="SignalP"/>
    </source>
</evidence>
<dbReference type="Bgee" id="ENSXETG00000039965">
    <property type="expression patterns" value="Expressed in liver and 11 other cell types or tissues"/>
</dbReference>